<gene>
    <name evidence="2" type="ORF">CVT23_01520</name>
</gene>
<feature type="domain" description="DUF58" evidence="1">
    <location>
        <begin position="58"/>
        <end position="260"/>
    </location>
</feature>
<sequence>MALAPPPARIDQRLRKRADRLAGAMAPLLVEAERVAQTVSQGVHGRRRVGEGESFWQFRRYQQGDPASWIDWRQSAKRVPTYVRQNEWEAAQAVWLWRDGSESMDFRSHLGQTTKLRRATLLTLALASLLLRGGERVAFLGMDRPPGSSRALLEDYALAIEKGLVEDHSSLPPSANLPRYAQVVLIGDFLTPLDEVSVFLRRFSAVGVGGHLLQIMDPAEHRLPYDGRVVFESPEGEGEVLIGRTESIHEEYAARVDRRQADLRQIARSAGWTFDTHHTDQPAQAALLSLYQAISGASQ</sequence>
<comment type="caution">
    <text evidence="2">The sequence shown here is derived from an EMBL/GenBank/DDBJ whole genome shotgun (WGS) entry which is preliminary data.</text>
</comment>
<dbReference type="AlphaFoldDB" id="A0A2M9G6T2"/>
<evidence type="ECO:0000259" key="1">
    <source>
        <dbReference type="Pfam" id="PF01882"/>
    </source>
</evidence>
<evidence type="ECO:0000313" key="2">
    <source>
        <dbReference type="EMBL" id="PJK31386.1"/>
    </source>
</evidence>
<dbReference type="PANTHER" id="PTHR33608">
    <property type="entry name" value="BLL2464 PROTEIN"/>
    <property type="match status" value="1"/>
</dbReference>
<dbReference type="RefSeq" id="WP_109793812.1">
    <property type="nucleotide sequence ID" value="NZ_PHIG01000005.1"/>
</dbReference>
<dbReference type="EMBL" id="PHIG01000005">
    <property type="protein sequence ID" value="PJK31386.1"/>
    <property type="molecule type" value="Genomic_DNA"/>
</dbReference>
<dbReference type="Proteomes" id="UP000229498">
    <property type="component" value="Unassembled WGS sequence"/>
</dbReference>
<dbReference type="InterPro" id="IPR002881">
    <property type="entry name" value="DUF58"/>
</dbReference>
<dbReference type="Pfam" id="PF01882">
    <property type="entry name" value="DUF58"/>
    <property type="match status" value="1"/>
</dbReference>
<accession>A0A2M9G6T2</accession>
<keyword evidence="3" id="KW-1185">Reference proteome</keyword>
<name>A0A2M9G6T2_9PROT</name>
<protein>
    <submittedName>
        <fullName evidence="2">DUF58 domain-containing protein</fullName>
    </submittedName>
</protein>
<proteinExistence type="predicted"/>
<evidence type="ECO:0000313" key="3">
    <source>
        <dbReference type="Proteomes" id="UP000229498"/>
    </source>
</evidence>
<dbReference type="OrthoDB" id="9794556at2"/>
<dbReference type="PANTHER" id="PTHR33608:SF6">
    <property type="entry name" value="BLL2464 PROTEIN"/>
    <property type="match status" value="1"/>
</dbReference>
<organism evidence="2 3">
    <name type="scientific">Minwuia thermotolerans</name>
    <dbReference type="NCBI Taxonomy" id="2056226"/>
    <lineage>
        <taxon>Bacteria</taxon>
        <taxon>Pseudomonadati</taxon>
        <taxon>Pseudomonadota</taxon>
        <taxon>Alphaproteobacteria</taxon>
        <taxon>Minwuiales</taxon>
        <taxon>Minwuiaceae</taxon>
        <taxon>Minwuia</taxon>
    </lineage>
</organism>
<reference evidence="2 3" key="1">
    <citation type="submission" date="2017-11" db="EMBL/GenBank/DDBJ databases">
        <title>Draft genome sequence of Rhizobiales bacterium SY3-13.</title>
        <authorList>
            <person name="Sun C."/>
        </authorList>
    </citation>
    <scope>NUCLEOTIDE SEQUENCE [LARGE SCALE GENOMIC DNA]</scope>
    <source>
        <strain evidence="2 3">SY3-13</strain>
    </source>
</reference>